<sequence>MEIRFVTGSDPWLTYLLATRGHLKGDSHFKSEKPRRVKFVLCHTPKTFGAAGLVVVLVSLLSAAISPARKVLHFKRVLQQCYDNCVGTAADFMFTCFSVGR</sequence>
<protein>
    <submittedName>
        <fullName evidence="2">Uncharacterized protein</fullName>
    </submittedName>
</protein>
<proteinExistence type="predicted"/>
<name>A0AAE1AE18_9GAST</name>
<comment type="caution">
    <text evidence="2">The sequence shown here is derived from an EMBL/GenBank/DDBJ whole genome shotgun (WGS) entry which is preliminary data.</text>
</comment>
<dbReference type="AlphaFoldDB" id="A0AAE1AE18"/>
<evidence type="ECO:0000313" key="2">
    <source>
        <dbReference type="EMBL" id="KAK3785815.1"/>
    </source>
</evidence>
<keyword evidence="3" id="KW-1185">Reference proteome</keyword>
<gene>
    <name evidence="2" type="ORF">RRG08_050834</name>
</gene>
<evidence type="ECO:0000313" key="3">
    <source>
        <dbReference type="Proteomes" id="UP001283361"/>
    </source>
</evidence>
<keyword evidence="1" id="KW-0472">Membrane</keyword>
<accession>A0AAE1AE18</accession>
<keyword evidence="1" id="KW-1133">Transmembrane helix</keyword>
<reference evidence="2" key="1">
    <citation type="journal article" date="2023" name="G3 (Bethesda)">
        <title>A reference genome for the long-term kleptoplast-retaining sea slug Elysia crispata morphotype clarki.</title>
        <authorList>
            <person name="Eastman K.E."/>
            <person name="Pendleton A.L."/>
            <person name="Shaikh M.A."/>
            <person name="Suttiyut T."/>
            <person name="Ogas R."/>
            <person name="Tomko P."/>
            <person name="Gavelis G."/>
            <person name="Widhalm J.R."/>
            <person name="Wisecaver J.H."/>
        </authorList>
    </citation>
    <scope>NUCLEOTIDE SEQUENCE</scope>
    <source>
        <strain evidence="2">ECLA1</strain>
    </source>
</reference>
<keyword evidence="1" id="KW-0812">Transmembrane</keyword>
<organism evidence="2 3">
    <name type="scientific">Elysia crispata</name>
    <name type="common">lettuce slug</name>
    <dbReference type="NCBI Taxonomy" id="231223"/>
    <lineage>
        <taxon>Eukaryota</taxon>
        <taxon>Metazoa</taxon>
        <taxon>Spiralia</taxon>
        <taxon>Lophotrochozoa</taxon>
        <taxon>Mollusca</taxon>
        <taxon>Gastropoda</taxon>
        <taxon>Heterobranchia</taxon>
        <taxon>Euthyneura</taxon>
        <taxon>Panpulmonata</taxon>
        <taxon>Sacoglossa</taxon>
        <taxon>Placobranchoidea</taxon>
        <taxon>Plakobranchidae</taxon>
        <taxon>Elysia</taxon>
    </lineage>
</organism>
<feature type="transmembrane region" description="Helical" evidence="1">
    <location>
        <begin position="48"/>
        <end position="66"/>
    </location>
</feature>
<dbReference type="EMBL" id="JAWDGP010002060">
    <property type="protein sequence ID" value="KAK3785815.1"/>
    <property type="molecule type" value="Genomic_DNA"/>
</dbReference>
<dbReference type="Proteomes" id="UP001283361">
    <property type="component" value="Unassembled WGS sequence"/>
</dbReference>
<evidence type="ECO:0000256" key="1">
    <source>
        <dbReference type="SAM" id="Phobius"/>
    </source>
</evidence>